<dbReference type="InterPro" id="IPR000601">
    <property type="entry name" value="PKD_dom"/>
</dbReference>
<reference evidence="4" key="1">
    <citation type="journal article" date="2019" name="Int. J. Syst. Evol. Microbiol.">
        <title>The Global Catalogue of Microorganisms (GCM) 10K type strain sequencing project: providing services to taxonomists for standard genome sequencing and annotation.</title>
        <authorList>
            <consortium name="The Broad Institute Genomics Platform"/>
            <consortium name="The Broad Institute Genome Sequencing Center for Infectious Disease"/>
            <person name="Wu L."/>
            <person name="Ma J."/>
        </authorList>
    </citation>
    <scope>NUCLEOTIDE SEQUENCE [LARGE SCALE GENOMIC DNA]</scope>
    <source>
        <strain evidence="4">JCM 18326</strain>
    </source>
</reference>
<dbReference type="CDD" id="cd00146">
    <property type="entry name" value="PKD"/>
    <property type="match status" value="1"/>
</dbReference>
<dbReference type="InterPro" id="IPR022409">
    <property type="entry name" value="PKD/Chitinase_dom"/>
</dbReference>
<sequence length="1907" mass="209177">MKLYYTTLLIWLIYLTTSFSLQAQHLIATVDGTDYHLNQTHIKGCGGVAVAFRLSEENGLISVNWNFGNGNTSSQVRPFEQFNTIGVFTVKAIAEYDNGNSVALEGTVEVFDATPPSIEVVPEGGCAGTTFSISNTDPTLEDVIYIVDNTLIRGDAIDVTLNNPGSYDIRLLAINANGCEVSALLSNGITVVEPFEVTLSPSISIGCSITQEVTFTADITTQSGFPLSAVVYEWNFGDGNTVTTEVPQVSHTYANSQQEYLATVTVNSYGCRQVSGSSSVAFANIQEDITISFPETSYCDPYRLVSFTPDFPSSMDGLLVQWEFEDGTLLESTLPEGVQHTLTNNSNQTITQNIQVTIGEVALCQETYSFEVTPTQQVTINAVTSYCDSPYTPIIELEDDSQLGNYYWRIQGDDNLQFPNTMTPSFGAFTGNTTIELVEEKEGTICILEEVSLRYAPLSVEITGGTLGCAPFDATLTASINNLPSGSTITSHEWILEDITEQQVGATGRATYPTTSQNGNTFSLENLPWGDYRVSTQIQIQNPDGPQTCIGTAETLVQVRLLPTLSFTPSGNDLCLGNAIQLENTSTFSDPNYPDSYANEVVYQWDYESDNIFVPAENDRGDGAHTYQGCTLNMLQFPTLSAYYPNYACSVQEQLPIETTLCLLPCQEEALANDPSLDTCDLITPSALFTVTTTPCPLGLTISNQSIGDVFTWEVTAKGNSTTFGPNASPLFPEDSLTLFLEPYGGLQSGDNISITLISGTLQSTCTESNSITVQMPDTLPTPMVSFPEILCTGEEDSVIVDSEDVQQYNWTLTDSLGATVITSATNTGTLPLSITQPGSYQGQVTLDYANGCTQTLSFGPIEVKGIFFDLNRSTATTCTDTEVNFFVDSTSFSSSSDSLQWTWIIDEDTIATGQNSTGEITPFSYSFTTPKAPQRARYKVKLQVTTENGCAHEDSVTINVSRPSITLDDLPVEYIYSCDTTYISVSPSFTADEVLNRPAPSFTWYWVDTLSNQTTLLLQEEKDLYAALPSGRNVIRLFVTDANSCMDSADLAIDIPEQQYPVAAFSASDTVLSCPGIITFSDAIDGTIGNSTPRQYYDQAGDSMQANYPVEWIWDFGDGTVRSSITGSISHYFSPPEGDGYYVSMSLKEILPTGEICITPSDTLFIRVGGVAGAYELDRRIGYEGTAVYMTALPEKDPEETYYLWASGDGQAGQVDTIRNRLHFRNQTFQYEAVKTAPGHTPSLTFYDEEGCPYPAAYSGDINILSCPTLLFKDSAHCLTQGDLSISFDENIQADALIPGEEVLVYTIDDEFGKAAYYATLQYAWILSDGSLLQGQNELTFSAGPNENILNIDPDGPGKTIGIKTWIEARYVDLENPAKNITETVCEEELSFHLSLFPSPDISIEHGTICEGQSVVFNALLDYSPFTGEQVQETLILWDIDGDGQFDDGTGEQLEYTFENSGMDSLQVLVSTENHCDITFTHYFQVNPMPVPEITVDPVCLGEPSVFTITGEVSETRWRFHNEGNPSQWHLTTTNTTAYYTYQKSGVQTVTVAYTLPSGCEDSLTLQTEVLPLPSYTLSNDIYICEGATATLSIESSSTHQWSTGSTANSITVAPSVDTTYYVEISENHNSGIRCATLDSIKVYVIPTPPIASQYESCDGEAILVDGRITDYDSLQQVYQWKNEEGNILSQEATFSIEKEGVYTLESIVEHLNGTRCTYIQTFDAIFHPNPPKVLQKQTFCFEFGDVLTLSGPEGSQYLYTWGDVSTEPTLEVYAEGSYTLTTTDTTYSTWCTTTEEVYITDLCPPRVFAPNAFTPNQDGLNDEFYIKGANINTIELLIYNRWGEVIFSNTYDNIQEAQQPGNGWNGMYKGKDMPAGAYNYVIRYISDLEPDKGKKAEYGSVTLIR</sequence>
<feature type="chain" id="PRO_5046807220" description="PKD domain-containing protein" evidence="1">
    <location>
        <begin position="24"/>
        <end position="1907"/>
    </location>
</feature>
<dbReference type="Proteomes" id="UP001500298">
    <property type="component" value="Unassembled WGS sequence"/>
</dbReference>
<keyword evidence="4" id="KW-1185">Reference proteome</keyword>
<evidence type="ECO:0000256" key="1">
    <source>
        <dbReference type="SAM" id="SignalP"/>
    </source>
</evidence>
<comment type="caution">
    <text evidence="3">The sequence shown here is derived from an EMBL/GenBank/DDBJ whole genome shotgun (WGS) entry which is preliminary data.</text>
</comment>
<feature type="domain" description="PKD" evidence="2">
    <location>
        <begin position="50"/>
        <end position="110"/>
    </location>
</feature>
<dbReference type="SMART" id="SM00089">
    <property type="entry name" value="PKD"/>
    <property type="match status" value="6"/>
</dbReference>
<dbReference type="SUPFAM" id="SSF49299">
    <property type="entry name" value="PKD domain"/>
    <property type="match status" value="5"/>
</dbReference>
<dbReference type="Gene3D" id="2.60.40.10">
    <property type="entry name" value="Immunoglobulins"/>
    <property type="match status" value="5"/>
</dbReference>
<dbReference type="RefSeq" id="WP_345369371.1">
    <property type="nucleotide sequence ID" value="NZ_BAABJX010000016.1"/>
</dbReference>
<feature type="domain" description="PKD" evidence="2">
    <location>
        <begin position="1110"/>
        <end position="1137"/>
    </location>
</feature>
<dbReference type="EMBL" id="BAABJX010000016">
    <property type="protein sequence ID" value="GAA4825718.1"/>
    <property type="molecule type" value="Genomic_DNA"/>
</dbReference>
<feature type="signal peptide" evidence="1">
    <location>
        <begin position="1"/>
        <end position="23"/>
    </location>
</feature>
<dbReference type="InterPro" id="IPR026341">
    <property type="entry name" value="T9SS_type_B"/>
</dbReference>
<dbReference type="Pfam" id="PF00801">
    <property type="entry name" value="PKD"/>
    <property type="match status" value="1"/>
</dbReference>
<organism evidence="3 4">
    <name type="scientific">Algivirga pacifica</name>
    <dbReference type="NCBI Taxonomy" id="1162670"/>
    <lineage>
        <taxon>Bacteria</taxon>
        <taxon>Pseudomonadati</taxon>
        <taxon>Bacteroidota</taxon>
        <taxon>Cytophagia</taxon>
        <taxon>Cytophagales</taxon>
        <taxon>Flammeovirgaceae</taxon>
        <taxon>Algivirga</taxon>
    </lineage>
</organism>
<dbReference type="NCBIfam" id="TIGR04131">
    <property type="entry name" value="Bac_Flav_CTERM"/>
    <property type="match status" value="1"/>
</dbReference>
<dbReference type="PROSITE" id="PS50093">
    <property type="entry name" value="PKD"/>
    <property type="match status" value="3"/>
</dbReference>
<evidence type="ECO:0000313" key="4">
    <source>
        <dbReference type="Proteomes" id="UP001500298"/>
    </source>
</evidence>
<accession>A0ABP9D4D4</accession>
<gene>
    <name evidence="3" type="ORF">GCM10023331_07840</name>
</gene>
<protein>
    <recommendedName>
        <fullName evidence="2">PKD domain-containing protein</fullName>
    </recommendedName>
</protein>
<name>A0ABP9D4D4_9BACT</name>
<evidence type="ECO:0000259" key="2">
    <source>
        <dbReference type="PROSITE" id="PS50093"/>
    </source>
</evidence>
<proteinExistence type="predicted"/>
<keyword evidence="1" id="KW-0732">Signal</keyword>
<dbReference type="Pfam" id="PF13585">
    <property type="entry name" value="CHU_C"/>
    <property type="match status" value="1"/>
</dbReference>
<evidence type="ECO:0000313" key="3">
    <source>
        <dbReference type="EMBL" id="GAA4825718.1"/>
    </source>
</evidence>
<dbReference type="InterPro" id="IPR013783">
    <property type="entry name" value="Ig-like_fold"/>
</dbReference>
<dbReference type="InterPro" id="IPR035986">
    <property type="entry name" value="PKD_dom_sf"/>
</dbReference>
<feature type="domain" description="PKD" evidence="2">
    <location>
        <begin position="221"/>
        <end position="270"/>
    </location>
</feature>